<keyword evidence="1" id="KW-0805">Transcription regulation</keyword>
<evidence type="ECO:0000256" key="3">
    <source>
        <dbReference type="ARBA" id="ARBA00023163"/>
    </source>
</evidence>
<dbReference type="SUPFAM" id="SSF51215">
    <property type="entry name" value="Regulatory protein AraC"/>
    <property type="match status" value="1"/>
</dbReference>
<proteinExistence type="predicted"/>
<feature type="domain" description="HTH araC/xylS-type" evidence="4">
    <location>
        <begin position="187"/>
        <end position="285"/>
    </location>
</feature>
<dbReference type="InterPro" id="IPR009057">
    <property type="entry name" value="Homeodomain-like_sf"/>
</dbReference>
<evidence type="ECO:0000313" key="5">
    <source>
        <dbReference type="EMBL" id="ANE47117.1"/>
    </source>
</evidence>
<dbReference type="PANTHER" id="PTHR43280">
    <property type="entry name" value="ARAC-FAMILY TRANSCRIPTIONAL REGULATOR"/>
    <property type="match status" value="1"/>
</dbReference>
<name>A0A172TJV4_9BACL</name>
<evidence type="ECO:0000313" key="6">
    <source>
        <dbReference type="Proteomes" id="UP000076927"/>
    </source>
</evidence>
<dbReference type="PROSITE" id="PS00041">
    <property type="entry name" value="HTH_ARAC_FAMILY_1"/>
    <property type="match status" value="1"/>
</dbReference>
<accession>A0A172TJV4</accession>
<sequence length="290" mass="33747">MNCIELILPPLPQFITIGHDIWKPGNVHNSRTFHIYDLLLVVKGTLYMTERDQAYSVGPGQFLVLEPGMAHFGHKACEEDTEIYWVHFTHPGVSRTRPLKELEWNRILQQGTDVDPAPREHSMFIPKYMNCDVSELIPVLQSMLQIQSLLNVGNAIQLHVYLMEFLSRLQKGLQRSLKITPSMKLSNRIKEYLAGHYTVPFQVQTMEQAFHFHIDYLTRCLKKHTGLTPLQYLHYLRMEEAKLLLVHSELKISAIAMEIGMENDNYFIRLFKKHTGFTPGEYRKRRQGSV</sequence>
<dbReference type="SMART" id="SM00342">
    <property type="entry name" value="HTH_ARAC"/>
    <property type="match status" value="1"/>
</dbReference>
<keyword evidence="2" id="KW-0238">DNA-binding</keyword>
<dbReference type="InterPro" id="IPR020449">
    <property type="entry name" value="Tscrpt_reg_AraC-type_HTH"/>
</dbReference>
<dbReference type="InterPro" id="IPR003313">
    <property type="entry name" value="AraC-bd"/>
</dbReference>
<dbReference type="EMBL" id="CP011388">
    <property type="protein sequence ID" value="ANE47117.1"/>
    <property type="molecule type" value="Genomic_DNA"/>
</dbReference>
<dbReference type="GO" id="GO:0003700">
    <property type="term" value="F:DNA-binding transcription factor activity"/>
    <property type="evidence" value="ECO:0007669"/>
    <property type="project" value="InterPro"/>
</dbReference>
<dbReference type="Gene3D" id="1.10.10.60">
    <property type="entry name" value="Homeodomain-like"/>
    <property type="match status" value="2"/>
</dbReference>
<dbReference type="GO" id="GO:0043565">
    <property type="term" value="F:sequence-specific DNA binding"/>
    <property type="evidence" value="ECO:0007669"/>
    <property type="project" value="InterPro"/>
</dbReference>
<dbReference type="PROSITE" id="PS01124">
    <property type="entry name" value="HTH_ARAC_FAMILY_2"/>
    <property type="match status" value="1"/>
</dbReference>
<organism evidence="5 6">
    <name type="scientific">Paenibacillus swuensis</name>
    <dbReference type="NCBI Taxonomy" id="1178515"/>
    <lineage>
        <taxon>Bacteria</taxon>
        <taxon>Bacillati</taxon>
        <taxon>Bacillota</taxon>
        <taxon>Bacilli</taxon>
        <taxon>Bacillales</taxon>
        <taxon>Paenibacillaceae</taxon>
        <taxon>Paenibacillus</taxon>
    </lineage>
</organism>
<dbReference type="OrthoDB" id="192171at2"/>
<dbReference type="SUPFAM" id="SSF46689">
    <property type="entry name" value="Homeodomain-like"/>
    <property type="match status" value="2"/>
</dbReference>
<dbReference type="InterPro" id="IPR018060">
    <property type="entry name" value="HTH_AraC"/>
</dbReference>
<dbReference type="PRINTS" id="PR00032">
    <property type="entry name" value="HTHARAC"/>
</dbReference>
<dbReference type="Gene3D" id="2.60.120.10">
    <property type="entry name" value="Jelly Rolls"/>
    <property type="match status" value="1"/>
</dbReference>
<evidence type="ECO:0000256" key="2">
    <source>
        <dbReference type="ARBA" id="ARBA00023125"/>
    </source>
</evidence>
<dbReference type="Pfam" id="PF02311">
    <property type="entry name" value="AraC_binding"/>
    <property type="match status" value="1"/>
</dbReference>
<dbReference type="STRING" id="1178515.SY83_13555"/>
<dbReference type="InterPro" id="IPR037923">
    <property type="entry name" value="HTH-like"/>
</dbReference>
<dbReference type="AlphaFoldDB" id="A0A172TJV4"/>
<gene>
    <name evidence="5" type="ORF">SY83_13555</name>
</gene>
<keyword evidence="3" id="KW-0804">Transcription</keyword>
<dbReference type="KEGG" id="pswu:SY83_13555"/>
<dbReference type="InterPro" id="IPR018062">
    <property type="entry name" value="HTH_AraC-typ_CS"/>
</dbReference>
<dbReference type="InterPro" id="IPR014710">
    <property type="entry name" value="RmlC-like_jellyroll"/>
</dbReference>
<dbReference type="PANTHER" id="PTHR43280:SF30">
    <property type="entry name" value="MMSAB OPERON REGULATORY PROTEIN"/>
    <property type="match status" value="1"/>
</dbReference>
<dbReference type="PATRIC" id="fig|1178515.4.peg.2718"/>
<dbReference type="Pfam" id="PF12833">
    <property type="entry name" value="HTH_18"/>
    <property type="match status" value="1"/>
</dbReference>
<dbReference type="RefSeq" id="WP_068607326.1">
    <property type="nucleotide sequence ID" value="NZ_CP011388.1"/>
</dbReference>
<evidence type="ECO:0000256" key="1">
    <source>
        <dbReference type="ARBA" id="ARBA00023015"/>
    </source>
</evidence>
<dbReference type="Proteomes" id="UP000076927">
    <property type="component" value="Chromosome"/>
</dbReference>
<keyword evidence="6" id="KW-1185">Reference proteome</keyword>
<reference evidence="5 6" key="1">
    <citation type="submission" date="2015-01" db="EMBL/GenBank/DDBJ databases">
        <title>Paenibacillus swuensis/DY6/whole genome sequencing.</title>
        <authorList>
            <person name="Kim M.K."/>
            <person name="Srinivasan S."/>
            <person name="Lee J.-J."/>
        </authorList>
    </citation>
    <scope>NUCLEOTIDE SEQUENCE [LARGE SCALE GENOMIC DNA]</scope>
    <source>
        <strain evidence="5 6">DY6</strain>
    </source>
</reference>
<evidence type="ECO:0000259" key="4">
    <source>
        <dbReference type="PROSITE" id="PS01124"/>
    </source>
</evidence>
<protein>
    <recommendedName>
        <fullName evidence="4">HTH araC/xylS-type domain-containing protein</fullName>
    </recommendedName>
</protein>